<dbReference type="SMART" id="SM00448">
    <property type="entry name" value="REC"/>
    <property type="match status" value="1"/>
</dbReference>
<dbReference type="PROSITE" id="PS50110">
    <property type="entry name" value="RESPONSE_REGULATORY"/>
    <property type="match status" value="1"/>
</dbReference>
<keyword evidence="1 3" id="KW-0597">Phosphoprotein</keyword>
<protein>
    <submittedName>
        <fullName evidence="5">Polar-differentiation response regulator DivK</fullName>
    </submittedName>
</protein>
<dbReference type="InterPro" id="IPR011006">
    <property type="entry name" value="CheY-like_superfamily"/>
</dbReference>
<feature type="domain" description="Response regulatory" evidence="4">
    <location>
        <begin position="7"/>
        <end position="124"/>
    </location>
</feature>
<dbReference type="SUPFAM" id="SSF52172">
    <property type="entry name" value="CheY-like"/>
    <property type="match status" value="1"/>
</dbReference>
<dbReference type="GO" id="GO:0000160">
    <property type="term" value="P:phosphorelay signal transduction system"/>
    <property type="evidence" value="ECO:0007669"/>
    <property type="project" value="UniProtKB-KW"/>
</dbReference>
<keyword evidence="2" id="KW-0902">Two-component regulatory system</keyword>
<evidence type="ECO:0000259" key="4">
    <source>
        <dbReference type="PROSITE" id="PS50110"/>
    </source>
</evidence>
<sequence>MKRKVFKVLVVDDNEPNLKVFRILLQSKGYEVIEALNGDEAVKYARLYHPDLILMDIRMPVMDGITATKIIKEDPVLKNIPVIALTSSAMSGSREQIMKEGGFEEFLTKPISAASFLEEIKNYLNPDS</sequence>
<dbReference type="PANTHER" id="PTHR45339:SF1">
    <property type="entry name" value="HYBRID SIGNAL TRANSDUCTION HISTIDINE KINASE J"/>
    <property type="match status" value="1"/>
</dbReference>
<dbReference type="InterPro" id="IPR001789">
    <property type="entry name" value="Sig_transdc_resp-reg_receiver"/>
</dbReference>
<gene>
    <name evidence="5" type="primary">divK</name>
    <name evidence="5" type="ORF">DDT42_01620</name>
</gene>
<reference evidence="5 6" key="1">
    <citation type="journal article" date="2021" name="bioRxiv">
        <title>Unique metabolic strategies in Hadean analogues reveal hints for primordial physiology.</title>
        <authorList>
            <person name="Nobu M.K."/>
            <person name="Nakai R."/>
            <person name="Tamazawa S."/>
            <person name="Mori H."/>
            <person name="Toyoda A."/>
            <person name="Ijiri A."/>
            <person name="Suzuki S."/>
            <person name="Kurokawa K."/>
            <person name="Kamagata Y."/>
            <person name="Tamaki H."/>
        </authorList>
    </citation>
    <scope>NUCLEOTIDE SEQUENCE [LARGE SCALE GENOMIC DNA]</scope>
    <source>
        <strain evidence="5">BS525</strain>
    </source>
</reference>
<feature type="modified residue" description="4-aspartylphosphate" evidence="3">
    <location>
        <position position="56"/>
    </location>
</feature>
<evidence type="ECO:0000256" key="2">
    <source>
        <dbReference type="ARBA" id="ARBA00023012"/>
    </source>
</evidence>
<evidence type="ECO:0000256" key="3">
    <source>
        <dbReference type="PROSITE-ProRule" id="PRU00169"/>
    </source>
</evidence>
<dbReference type="EMBL" id="QLTW01000159">
    <property type="protein sequence ID" value="MBT9145744.1"/>
    <property type="molecule type" value="Genomic_DNA"/>
</dbReference>
<dbReference type="Pfam" id="PF00072">
    <property type="entry name" value="Response_reg"/>
    <property type="match status" value="1"/>
</dbReference>
<evidence type="ECO:0000313" key="5">
    <source>
        <dbReference type="EMBL" id="MBT9145744.1"/>
    </source>
</evidence>
<dbReference type="Gene3D" id="3.40.50.2300">
    <property type="match status" value="1"/>
</dbReference>
<evidence type="ECO:0000256" key="1">
    <source>
        <dbReference type="ARBA" id="ARBA00022553"/>
    </source>
</evidence>
<accession>A0A9E2BIJ1</accession>
<dbReference type="PANTHER" id="PTHR45339">
    <property type="entry name" value="HYBRID SIGNAL TRANSDUCTION HISTIDINE KINASE J"/>
    <property type="match status" value="1"/>
</dbReference>
<dbReference type="AlphaFoldDB" id="A0A9E2BIJ1"/>
<organism evidence="5 6">
    <name type="scientific">Psychracetigena formicireducens</name>
    <dbReference type="NCBI Taxonomy" id="2986056"/>
    <lineage>
        <taxon>Bacteria</taxon>
        <taxon>Bacillati</taxon>
        <taxon>Candidatus Lithacetigenota</taxon>
        <taxon>Candidatus Psychracetigena</taxon>
    </lineage>
</organism>
<evidence type="ECO:0000313" key="6">
    <source>
        <dbReference type="Proteomes" id="UP000811545"/>
    </source>
</evidence>
<dbReference type="Proteomes" id="UP000811545">
    <property type="component" value="Unassembled WGS sequence"/>
</dbReference>
<name>A0A9E2BIJ1_PSYF1</name>
<comment type="caution">
    <text evidence="5">The sequence shown here is derived from an EMBL/GenBank/DDBJ whole genome shotgun (WGS) entry which is preliminary data.</text>
</comment>
<proteinExistence type="predicted"/>